<dbReference type="Gene3D" id="2.60.120.260">
    <property type="entry name" value="Galactose-binding domain-like"/>
    <property type="match status" value="1"/>
</dbReference>
<feature type="transmembrane region" description="Helical" evidence="2">
    <location>
        <begin position="1222"/>
        <end position="1243"/>
    </location>
</feature>
<feature type="transmembrane region" description="Helical" evidence="2">
    <location>
        <begin position="363"/>
        <end position="383"/>
    </location>
</feature>
<dbReference type="Proteomes" id="UP000482960">
    <property type="component" value="Unassembled WGS sequence"/>
</dbReference>
<feature type="transmembrane region" description="Helical" evidence="2">
    <location>
        <begin position="1297"/>
        <end position="1318"/>
    </location>
</feature>
<feature type="transmembrane region" description="Helical" evidence="2">
    <location>
        <begin position="395"/>
        <end position="415"/>
    </location>
</feature>
<dbReference type="RefSeq" id="WP_173079474.1">
    <property type="nucleotide sequence ID" value="NZ_BAABJB010000011.1"/>
</dbReference>
<evidence type="ECO:0000256" key="3">
    <source>
        <dbReference type="SAM" id="SignalP"/>
    </source>
</evidence>
<dbReference type="PROSITE" id="PS50022">
    <property type="entry name" value="FA58C_3"/>
    <property type="match status" value="1"/>
</dbReference>
<keyword evidence="2" id="KW-0472">Membrane</keyword>
<evidence type="ECO:0000259" key="4">
    <source>
        <dbReference type="PROSITE" id="PS50022"/>
    </source>
</evidence>
<dbReference type="InterPro" id="IPR056997">
    <property type="entry name" value="CBM_AftD"/>
</dbReference>
<feature type="domain" description="F5/8 type C" evidence="4">
    <location>
        <begin position="688"/>
        <end position="759"/>
    </location>
</feature>
<feature type="region of interest" description="Disordered" evidence="1">
    <location>
        <begin position="554"/>
        <end position="573"/>
    </location>
</feature>
<reference evidence="5 6" key="2">
    <citation type="submission" date="2020-03" db="EMBL/GenBank/DDBJ databases">
        <authorList>
            <person name="Ichikawa N."/>
            <person name="Kimura A."/>
            <person name="Kitahashi Y."/>
            <person name="Uohara A."/>
        </authorList>
    </citation>
    <scope>NUCLEOTIDE SEQUENCE [LARGE SCALE GENOMIC DNA]</scope>
    <source>
        <strain evidence="5 6">NBRC 108638</strain>
    </source>
</reference>
<evidence type="ECO:0000313" key="6">
    <source>
        <dbReference type="Proteomes" id="UP000482960"/>
    </source>
</evidence>
<feature type="transmembrane region" description="Helical" evidence="2">
    <location>
        <begin position="1263"/>
        <end position="1291"/>
    </location>
</feature>
<name>A0A6V8L8M9_9ACTN</name>
<dbReference type="Pfam" id="PF00754">
    <property type="entry name" value="F5_F8_type_C"/>
    <property type="match status" value="1"/>
</dbReference>
<feature type="transmembrane region" description="Helical" evidence="2">
    <location>
        <begin position="92"/>
        <end position="112"/>
    </location>
</feature>
<comment type="caution">
    <text evidence="5">The sequence shown here is derived from an EMBL/GenBank/DDBJ whole genome shotgun (WGS) entry which is preliminary data.</text>
</comment>
<feature type="transmembrane region" description="Helical" evidence="2">
    <location>
        <begin position="65"/>
        <end position="85"/>
    </location>
</feature>
<feature type="transmembrane region" description="Helical" evidence="2">
    <location>
        <begin position="173"/>
        <end position="201"/>
    </location>
</feature>
<evidence type="ECO:0000256" key="1">
    <source>
        <dbReference type="SAM" id="MobiDB-lite"/>
    </source>
</evidence>
<feature type="chain" id="PRO_5038646912" evidence="3">
    <location>
        <begin position="26"/>
        <end position="1371"/>
    </location>
</feature>
<proteinExistence type="predicted"/>
<dbReference type="InterPro" id="IPR008979">
    <property type="entry name" value="Galactose-bd-like_sf"/>
</dbReference>
<dbReference type="SUPFAM" id="SSF49785">
    <property type="entry name" value="Galactose-binding domain-like"/>
    <property type="match status" value="1"/>
</dbReference>
<feature type="signal peptide" evidence="3">
    <location>
        <begin position="1"/>
        <end position="25"/>
    </location>
</feature>
<accession>A0A6V8L8M9</accession>
<protein>
    <submittedName>
        <fullName evidence="5">Coagulation factor 5/8 type</fullName>
    </submittedName>
</protein>
<dbReference type="Pfam" id="PF11847">
    <property type="entry name" value="GT-C_AftD"/>
    <property type="match status" value="1"/>
</dbReference>
<dbReference type="InterPro" id="IPR000421">
    <property type="entry name" value="FA58C"/>
</dbReference>
<dbReference type="EMBL" id="BLPG01000001">
    <property type="protein sequence ID" value="GFJ92644.1"/>
    <property type="molecule type" value="Genomic_DNA"/>
</dbReference>
<feature type="transmembrane region" description="Helical" evidence="2">
    <location>
        <begin position="1330"/>
        <end position="1349"/>
    </location>
</feature>
<gene>
    <name evidence="5" type="ORF">Prum_062860</name>
</gene>
<keyword evidence="6" id="KW-1185">Reference proteome</keyword>
<keyword evidence="2" id="KW-0812">Transmembrane</keyword>
<feature type="transmembrane region" description="Helical" evidence="2">
    <location>
        <begin position="315"/>
        <end position="333"/>
    </location>
</feature>
<keyword evidence="3" id="KW-0732">Signal</keyword>
<reference evidence="5 6" key="1">
    <citation type="submission" date="2020-03" db="EMBL/GenBank/DDBJ databases">
        <title>Whole genome shotgun sequence of Phytohabitans rumicis NBRC 108638.</title>
        <authorList>
            <person name="Komaki H."/>
            <person name="Tamura T."/>
        </authorList>
    </citation>
    <scope>NUCLEOTIDE SEQUENCE [LARGE SCALE GENOMIC DNA]</scope>
    <source>
        <strain evidence="5 6">NBRC 108638</strain>
    </source>
</reference>
<evidence type="ECO:0000313" key="5">
    <source>
        <dbReference type="EMBL" id="GFJ92644.1"/>
    </source>
</evidence>
<sequence length="1371" mass="145924">MRAVKREPTAIACLLALAALSFAQAPGRATFDTKLDLAVNPIGFLARSLHLWNPQATSGELQNQAYGYLFPMGPFFALGQLLHLPVWITQRLWCALLLGTAFLGVLLLGRALRIGTESTRHVAALAYAVAPRVLTEIGPLSSESLPAVLLPWTLLPLVRADRGLTTPRRAAGLSALAVLCMGGVNAAMVLMALVLPGLWLLTRRFTAEHLRLIGWWCAGIVACVLWWLVPLFLLGRYSLPFLSYIESSTDTTAVASLFQAVRGTNQWVAYVVQGVPWWPSGWMLIDNPALMVATMLVAALGLAGLARPNLPERGFLVLAMVVGLLLLTVGYVGTLDSPLSSAARELLDGPLAPFRNIHKFEPVLRLPIVLGLAHGAPLLWEWLRRPITKAPTPTWMGALPALLLVGVVAAPAWLLDLRPGPGWTQIPAHWRQATTWLADQDRNARTLVVPGSGFGHYTWGRTVDEPIQPLAEAPWALRNQIPLGSEGNTRMMDAVEEALASGAGSPGLAAYLARAGYRYVLLRNDIDRLRTGAPPISVLRQALTRSPGFTRAITFGPKVTPADETSRSPVDYGTEPVPSIEVYEVGGAAPLARTVLTSDVATVSGGPESLLPLLDQGLIERDRPAVLAGERTGVATGPRLVTDGLRRRERNIGRVRDNLSQTLTATEAPRQDRPSLDILPYSDEAHQTVATYAGIRSVTASTSASFADAFGGSEPSYLPFAAIDGDRSTSWHSSSFYSSVGQWLQVDLDTPREVDEINLEFVDDLRVGWTVARVRITTDSGSVERDVPPEPGPHAYDVVPGLTTKVRVTPIALEAGRTDGNVGIRELTIPDAPATRALRVPDDVESTGELPAFGFTRGYQSRPACLAVDGATRCDPNLARVGEEPHGVDRLFRTPAPSTYTLNMTAVARPGGVLPASPPHVTVDASSWLGGDPAVAALAAVDGDPATAWVSDIGDGQPALRLKWIGQRELNQIRLRAADTPVASTPSIVELRTPTETRLVRLDTAGQAVFPPLVTDQVEIAISGINTRSLDLRGDGSQAPAGIAEVELPGLAGLLKPVPAQTPFALPCGKGPAVELDGRRLQTALSGTLADVIARRPLAVTVCGLYGEEGIPLNAGEHHLRTEPSDHFVIQDATLRPSGWTAGTVHERPSHVERWHTTDRAVRVEAGEEALLVVPENANSGWVATLDGKRLTPTRVDGWQQAWTVPAGAGGLVRLRFEPDGAYRLGLAAGGVAALAVVILALLPARPRPDRHRRPPGRRYEYVLSAALVVLAVLLGGVLPVALVVACLIVRQLRPQVLPAVAFGGAAAAMVVAAAGRLLGHGQGWAHNAWAQGAMLVAVAAVIAAAIRVPGGASMDDDPSDSGVATGVTDR</sequence>
<evidence type="ECO:0000256" key="2">
    <source>
        <dbReference type="SAM" id="Phobius"/>
    </source>
</evidence>
<dbReference type="GO" id="GO:0016740">
    <property type="term" value="F:transferase activity"/>
    <property type="evidence" value="ECO:0007669"/>
    <property type="project" value="InterPro"/>
</dbReference>
<keyword evidence="2" id="KW-1133">Transmembrane helix</keyword>
<feature type="transmembrane region" description="Helical" evidence="2">
    <location>
        <begin position="213"/>
        <end position="234"/>
    </location>
</feature>
<dbReference type="InterPro" id="IPR021798">
    <property type="entry name" value="AftD_N"/>
</dbReference>
<feature type="transmembrane region" description="Helical" evidence="2">
    <location>
        <begin position="288"/>
        <end position="306"/>
    </location>
</feature>
<dbReference type="Pfam" id="PF24607">
    <property type="entry name" value="CBM_AftD"/>
    <property type="match status" value="1"/>
</dbReference>
<organism evidence="5 6">
    <name type="scientific">Phytohabitans rumicis</name>
    <dbReference type="NCBI Taxonomy" id="1076125"/>
    <lineage>
        <taxon>Bacteria</taxon>
        <taxon>Bacillati</taxon>
        <taxon>Actinomycetota</taxon>
        <taxon>Actinomycetes</taxon>
        <taxon>Micromonosporales</taxon>
        <taxon>Micromonosporaceae</taxon>
    </lineage>
</organism>